<dbReference type="SUPFAM" id="SSF50249">
    <property type="entry name" value="Nucleic acid-binding proteins"/>
    <property type="match status" value="1"/>
</dbReference>
<dbReference type="Pfam" id="PF00533">
    <property type="entry name" value="BRCT"/>
    <property type="match status" value="1"/>
</dbReference>
<evidence type="ECO:0000256" key="12">
    <source>
        <dbReference type="ARBA" id="ARBA00023211"/>
    </source>
</evidence>
<feature type="binding site" evidence="15">
    <location>
        <begin position="80"/>
        <end position="81"/>
    </location>
    <ligand>
        <name>NAD(+)</name>
        <dbReference type="ChEBI" id="CHEBI:57540"/>
    </ligand>
</feature>
<accession>A0A2Z3KHM8</accession>
<feature type="binding site" evidence="15">
    <location>
        <position position="132"/>
    </location>
    <ligand>
        <name>NAD(+)</name>
        <dbReference type="ChEBI" id="CHEBI:57540"/>
    </ligand>
</feature>
<dbReference type="PROSITE" id="PS50172">
    <property type="entry name" value="BRCT"/>
    <property type="match status" value="1"/>
</dbReference>
<dbReference type="HAMAP" id="MF_01588">
    <property type="entry name" value="DNA_ligase_A"/>
    <property type="match status" value="1"/>
</dbReference>
<comment type="cofactor">
    <cofactor evidence="15">
        <name>Mg(2+)</name>
        <dbReference type="ChEBI" id="CHEBI:18420"/>
    </cofactor>
    <cofactor evidence="15">
        <name>Mn(2+)</name>
        <dbReference type="ChEBI" id="CHEBI:29035"/>
    </cofactor>
</comment>
<dbReference type="SMART" id="SM00532">
    <property type="entry name" value="LIGANc"/>
    <property type="match status" value="1"/>
</dbReference>
<dbReference type="CDD" id="cd00114">
    <property type="entry name" value="LIGANc"/>
    <property type="match status" value="1"/>
</dbReference>
<dbReference type="Pfam" id="PF12826">
    <property type="entry name" value="HHH_2"/>
    <property type="match status" value="1"/>
</dbReference>
<keyword evidence="8 15" id="KW-0862">Zinc</keyword>
<dbReference type="SUPFAM" id="SSF56091">
    <property type="entry name" value="DNA ligase/mRNA capping enzyme, catalytic domain"/>
    <property type="match status" value="1"/>
</dbReference>
<feature type="binding site" evidence="15">
    <location>
        <position position="109"/>
    </location>
    <ligand>
        <name>NAD(+)</name>
        <dbReference type="ChEBI" id="CHEBI:57540"/>
    </ligand>
</feature>
<dbReference type="PIRSF" id="PIRSF001604">
    <property type="entry name" value="LigA"/>
    <property type="match status" value="1"/>
</dbReference>
<feature type="domain" description="BRCT" evidence="17">
    <location>
        <begin position="579"/>
        <end position="654"/>
    </location>
</feature>
<name>A0A2Z3KHM8_LACLL</name>
<comment type="catalytic activity">
    <reaction evidence="13 15 16">
        <text>NAD(+) + (deoxyribonucleotide)n-3'-hydroxyl + 5'-phospho-(deoxyribonucleotide)m = (deoxyribonucleotide)n+m + AMP + beta-nicotinamide D-nucleotide.</text>
        <dbReference type="EC" id="6.5.1.2"/>
    </reaction>
</comment>
<dbReference type="GO" id="GO:0046872">
    <property type="term" value="F:metal ion binding"/>
    <property type="evidence" value="ECO:0007669"/>
    <property type="project" value="UniProtKB-KW"/>
</dbReference>
<dbReference type="PROSITE" id="PS01055">
    <property type="entry name" value="DNA_LIGASE_N1"/>
    <property type="match status" value="1"/>
</dbReference>
<feature type="binding site" evidence="15">
    <location>
        <position position="421"/>
    </location>
    <ligand>
        <name>Zn(2+)</name>
        <dbReference type="ChEBI" id="CHEBI:29105"/>
    </ligand>
</feature>
<evidence type="ECO:0000256" key="5">
    <source>
        <dbReference type="ARBA" id="ARBA00022705"/>
    </source>
</evidence>
<dbReference type="InterPro" id="IPR004149">
    <property type="entry name" value="Znf_DNAligase_C4"/>
</dbReference>
<feature type="binding site" evidence="15">
    <location>
        <begin position="31"/>
        <end position="35"/>
    </location>
    <ligand>
        <name>NAD(+)</name>
        <dbReference type="ChEBI" id="CHEBI:57540"/>
    </ligand>
</feature>
<comment type="function">
    <text evidence="1 15">DNA ligase that catalyzes the formation of phosphodiester linkages between 5'-phosphoryl and 3'-hydroxyl groups in double-stranded DNA using NAD as a coenzyme and as the energy source for the reaction. It is essential for DNA replication and repair of damaged DNA.</text>
</comment>
<dbReference type="Gene3D" id="3.40.50.10190">
    <property type="entry name" value="BRCT domain"/>
    <property type="match status" value="1"/>
</dbReference>
<dbReference type="InterPro" id="IPR033136">
    <property type="entry name" value="DNA_ligase_CS"/>
</dbReference>
<dbReference type="CDD" id="cd17748">
    <property type="entry name" value="BRCT_DNA_ligase_like"/>
    <property type="match status" value="1"/>
</dbReference>
<dbReference type="FunFam" id="2.40.50.140:FF:000012">
    <property type="entry name" value="DNA ligase"/>
    <property type="match status" value="1"/>
</dbReference>
<evidence type="ECO:0000256" key="16">
    <source>
        <dbReference type="RuleBase" id="RU000618"/>
    </source>
</evidence>
<dbReference type="NCBIfam" id="NF005932">
    <property type="entry name" value="PRK07956.1"/>
    <property type="match status" value="1"/>
</dbReference>
<dbReference type="GeneID" id="89632594"/>
<dbReference type="Pfam" id="PF03119">
    <property type="entry name" value="DNA_ligase_ZBD"/>
    <property type="match status" value="1"/>
</dbReference>
<keyword evidence="9 15" id="KW-0460">Magnesium</keyword>
<dbReference type="InterPro" id="IPR004150">
    <property type="entry name" value="NAD_DNA_ligase_OB"/>
</dbReference>
<dbReference type="RefSeq" id="WP_109990658.1">
    <property type="nucleotide sequence ID" value="NZ_CP028160.1"/>
</dbReference>
<dbReference type="InterPro" id="IPR041663">
    <property type="entry name" value="DisA/LigA_HHH"/>
</dbReference>
<gene>
    <name evidence="15 18" type="primary">ligA</name>
    <name evidence="18" type="ORF">LL14B4_02160</name>
</gene>
<feature type="binding site" evidence="15">
    <location>
        <position position="280"/>
    </location>
    <ligand>
        <name>NAD(+)</name>
        <dbReference type="ChEBI" id="CHEBI:57540"/>
    </ligand>
</feature>
<comment type="similarity">
    <text evidence="14 15">Belongs to the NAD-dependent DNA ligase family. LigA subfamily.</text>
</comment>
<feature type="binding site" evidence="15">
    <location>
        <position position="166"/>
    </location>
    <ligand>
        <name>NAD(+)</name>
        <dbReference type="ChEBI" id="CHEBI:57540"/>
    </ligand>
</feature>
<dbReference type="InterPro" id="IPR018239">
    <property type="entry name" value="DNA_ligase_AS"/>
</dbReference>
<dbReference type="GO" id="GO:0005829">
    <property type="term" value="C:cytosol"/>
    <property type="evidence" value="ECO:0007669"/>
    <property type="project" value="TreeGrafter"/>
</dbReference>
<dbReference type="SUPFAM" id="SSF47781">
    <property type="entry name" value="RuvA domain 2-like"/>
    <property type="match status" value="1"/>
</dbReference>
<dbReference type="InterPro" id="IPR001357">
    <property type="entry name" value="BRCT_dom"/>
</dbReference>
<evidence type="ECO:0000256" key="1">
    <source>
        <dbReference type="ARBA" id="ARBA00004067"/>
    </source>
</evidence>
<dbReference type="GO" id="GO:0006281">
    <property type="term" value="P:DNA repair"/>
    <property type="evidence" value="ECO:0007669"/>
    <property type="project" value="UniProtKB-KW"/>
</dbReference>
<dbReference type="Pfam" id="PF01653">
    <property type="entry name" value="DNA_ligase_aden"/>
    <property type="match status" value="1"/>
</dbReference>
<evidence type="ECO:0000256" key="10">
    <source>
        <dbReference type="ARBA" id="ARBA00023027"/>
    </source>
</evidence>
<dbReference type="InterPro" id="IPR010994">
    <property type="entry name" value="RuvA_2-like"/>
</dbReference>
<sequence length="654" mass="72719">MNIESKIKELTEKLNQYAYEYYTLDEPSVEDSEYDRLYQELVKLEAENPQLTRADSPTHRTGGVILDGFVKFRHPYNLYSLGDVFSREELAVWEERVRKEIANPEYICELKIDGLSLSLYYENGLLVTAATRGDGTTGENITENVKRIKDVPLKLKEAIDIVVRGEAYLPRKNFAKLNKERELEGAAPFANPRNAAAGTLRQLDTKIVAKRGLATFLYQEASPATNDTQEEVLEYFEKLGFQVNPERKFARNMDEIWEFIEEATRLRDELPYDIDGVVVKVNNLAEQEELGFTVKAPRWAIAYKFPAEQAETEILSVDWTVGRTGVVTPTANMTPVLLAQTTVARATLHNVDYIEEKDIRIGDHVLIYKAGDIIPKVGKVLLDKRPEDLEGLEIPTKCPECGSELIHFEDEVALRCVNPLCPAQIREKLIHFASRDAMNIVGLGPSVISQLFDKKLVADVADLYQLTIEDLLTLDKVKETLAQKIVSAIAQSRENSAEKLLFGLGIRHVGGKAAKLLLERFANLRALSKATEEEISEIPSLGGVIATAVVSYFETDGAKILLDELENAGVNFDYLGAVNVEGILSGKTVVLTGKLTTLKRSEAKEKLEALGANVSGSVSKKTDLVVAGEEAGSKLTKAQDLGIEIWSEQDLLDL</sequence>
<dbReference type="FunFam" id="3.30.470.30:FF:000001">
    <property type="entry name" value="DNA ligase"/>
    <property type="match status" value="1"/>
</dbReference>
<dbReference type="SUPFAM" id="SSF52113">
    <property type="entry name" value="BRCT domain"/>
    <property type="match status" value="1"/>
</dbReference>
<keyword evidence="7 15" id="KW-0227">DNA damage</keyword>
<dbReference type="Gene3D" id="1.10.150.20">
    <property type="entry name" value="5' to 3' exonuclease, C-terminal subdomain"/>
    <property type="match status" value="2"/>
</dbReference>
<feature type="binding site" evidence="15">
    <location>
        <position position="398"/>
    </location>
    <ligand>
        <name>Zn(2+)</name>
        <dbReference type="ChEBI" id="CHEBI:29105"/>
    </ligand>
</feature>
<organism evidence="18 19">
    <name type="scientific">Lactococcus lactis subsp. lactis</name>
    <name type="common">Streptococcus lactis</name>
    <dbReference type="NCBI Taxonomy" id="1360"/>
    <lineage>
        <taxon>Bacteria</taxon>
        <taxon>Bacillati</taxon>
        <taxon>Bacillota</taxon>
        <taxon>Bacilli</taxon>
        <taxon>Lactobacillales</taxon>
        <taxon>Streptococcaceae</taxon>
        <taxon>Lactococcus</taxon>
    </lineage>
</organism>
<evidence type="ECO:0000256" key="7">
    <source>
        <dbReference type="ARBA" id="ARBA00022763"/>
    </source>
</evidence>
<dbReference type="InterPro" id="IPR036420">
    <property type="entry name" value="BRCT_dom_sf"/>
</dbReference>
<keyword evidence="4 15" id="KW-0436">Ligase</keyword>
<dbReference type="Gene3D" id="1.10.287.610">
    <property type="entry name" value="Helix hairpin bin"/>
    <property type="match status" value="1"/>
</dbReference>
<dbReference type="GO" id="GO:0003911">
    <property type="term" value="F:DNA ligase (NAD+) activity"/>
    <property type="evidence" value="ECO:0007669"/>
    <property type="project" value="UniProtKB-UniRule"/>
</dbReference>
<protein>
    <recommendedName>
        <fullName evidence="3 15">DNA ligase</fullName>
        <ecNumber evidence="2 15">6.5.1.2</ecNumber>
    </recommendedName>
    <alternativeName>
        <fullName evidence="15">Polydeoxyribonucleotide synthase [NAD(+)]</fullName>
    </alternativeName>
</protein>
<dbReference type="InterPro" id="IPR013839">
    <property type="entry name" value="DNAligase_adenylation"/>
</dbReference>
<evidence type="ECO:0000256" key="6">
    <source>
        <dbReference type="ARBA" id="ARBA00022723"/>
    </source>
</evidence>
<keyword evidence="6 15" id="KW-0479">Metal-binding</keyword>
<evidence type="ECO:0000313" key="18">
    <source>
        <dbReference type="EMBL" id="AWN65054.1"/>
    </source>
</evidence>
<keyword evidence="11 15" id="KW-0234">DNA repair</keyword>
<dbReference type="InterPro" id="IPR012340">
    <property type="entry name" value="NA-bd_OB-fold"/>
</dbReference>
<dbReference type="PANTHER" id="PTHR23389">
    <property type="entry name" value="CHROMOSOME TRANSMISSION FIDELITY FACTOR 18"/>
    <property type="match status" value="1"/>
</dbReference>
<evidence type="ECO:0000256" key="9">
    <source>
        <dbReference type="ARBA" id="ARBA00022842"/>
    </source>
</evidence>
<keyword evidence="12 15" id="KW-0464">Manganese</keyword>
<evidence type="ECO:0000256" key="14">
    <source>
        <dbReference type="ARBA" id="ARBA00060881"/>
    </source>
</evidence>
<dbReference type="Gene3D" id="2.40.50.140">
    <property type="entry name" value="Nucleic acid-binding proteins"/>
    <property type="match status" value="1"/>
</dbReference>
<evidence type="ECO:0000259" key="17">
    <source>
        <dbReference type="PROSITE" id="PS50172"/>
    </source>
</evidence>
<dbReference type="Gene3D" id="6.20.10.30">
    <property type="match status" value="1"/>
</dbReference>
<feature type="binding site" evidence="15">
    <location>
        <position position="304"/>
    </location>
    <ligand>
        <name>NAD(+)</name>
        <dbReference type="ChEBI" id="CHEBI:57540"/>
    </ligand>
</feature>
<feature type="binding site" evidence="15">
    <location>
        <position position="401"/>
    </location>
    <ligand>
        <name>Zn(2+)</name>
        <dbReference type="ChEBI" id="CHEBI:29105"/>
    </ligand>
</feature>
<dbReference type="NCBIfam" id="TIGR00575">
    <property type="entry name" value="dnlj"/>
    <property type="match status" value="1"/>
</dbReference>
<dbReference type="InterPro" id="IPR013840">
    <property type="entry name" value="DNAligase_N"/>
</dbReference>
<dbReference type="PROSITE" id="PS01056">
    <property type="entry name" value="DNA_LIGASE_N2"/>
    <property type="match status" value="1"/>
</dbReference>
<evidence type="ECO:0000256" key="8">
    <source>
        <dbReference type="ARBA" id="ARBA00022833"/>
    </source>
</evidence>
<dbReference type="SMART" id="SM00292">
    <property type="entry name" value="BRCT"/>
    <property type="match status" value="1"/>
</dbReference>
<dbReference type="FunFam" id="1.10.150.20:FF:000007">
    <property type="entry name" value="DNA ligase"/>
    <property type="match status" value="1"/>
</dbReference>
<keyword evidence="10 15" id="KW-0520">NAD</keyword>
<proteinExistence type="inferred from homology"/>
<dbReference type="EMBL" id="CP028160">
    <property type="protein sequence ID" value="AWN65054.1"/>
    <property type="molecule type" value="Genomic_DNA"/>
</dbReference>
<dbReference type="Gene3D" id="3.30.470.30">
    <property type="entry name" value="DNA ligase/mRNA capping enzyme"/>
    <property type="match status" value="1"/>
</dbReference>
<dbReference type="EC" id="6.5.1.2" evidence="2 15"/>
<evidence type="ECO:0000256" key="2">
    <source>
        <dbReference type="ARBA" id="ARBA00012722"/>
    </source>
</evidence>
<evidence type="ECO:0000313" key="19">
    <source>
        <dbReference type="Proteomes" id="UP000245919"/>
    </source>
</evidence>
<evidence type="ECO:0000256" key="13">
    <source>
        <dbReference type="ARBA" id="ARBA00034005"/>
    </source>
</evidence>
<dbReference type="Pfam" id="PF03120">
    <property type="entry name" value="OB_DNA_ligase"/>
    <property type="match status" value="1"/>
</dbReference>
<dbReference type="FunFam" id="1.10.150.20:FF:000006">
    <property type="entry name" value="DNA ligase"/>
    <property type="match status" value="1"/>
</dbReference>
<evidence type="ECO:0000256" key="11">
    <source>
        <dbReference type="ARBA" id="ARBA00023204"/>
    </source>
</evidence>
<evidence type="ECO:0000256" key="4">
    <source>
        <dbReference type="ARBA" id="ARBA00022598"/>
    </source>
</evidence>
<keyword evidence="5 15" id="KW-0235">DNA replication</keyword>
<dbReference type="InterPro" id="IPR001679">
    <property type="entry name" value="DNA_ligase"/>
</dbReference>
<evidence type="ECO:0000256" key="15">
    <source>
        <dbReference type="HAMAP-Rule" id="MF_01588"/>
    </source>
</evidence>
<dbReference type="Proteomes" id="UP000245919">
    <property type="component" value="Chromosome"/>
</dbReference>
<dbReference type="PANTHER" id="PTHR23389:SF9">
    <property type="entry name" value="DNA LIGASE"/>
    <property type="match status" value="1"/>
</dbReference>
<evidence type="ECO:0000256" key="3">
    <source>
        <dbReference type="ARBA" id="ARBA00013308"/>
    </source>
</evidence>
<feature type="binding site" evidence="15">
    <location>
        <position position="416"/>
    </location>
    <ligand>
        <name>Zn(2+)</name>
        <dbReference type="ChEBI" id="CHEBI:29105"/>
    </ligand>
</feature>
<feature type="active site" description="N6-AMP-lysine intermediate" evidence="15">
    <location>
        <position position="111"/>
    </location>
</feature>
<dbReference type="AlphaFoldDB" id="A0A2Z3KHM8"/>
<reference evidence="18 19" key="1">
    <citation type="submission" date="2018-03" db="EMBL/GenBank/DDBJ databases">
        <title>Genome sequence of Lactococcus lactis strain 14B4 from almond drupe.</title>
        <authorList>
            <person name="Tran T.D."/>
            <person name="McGarvey J.A."/>
            <person name="Huynh S."/>
            <person name="Parker C.T."/>
        </authorList>
    </citation>
    <scope>NUCLEOTIDE SEQUENCE [LARGE SCALE GENOMIC DNA]</scope>
    <source>
        <strain evidence="18 19">14B4</strain>
    </source>
</reference>
<dbReference type="GO" id="GO:0006260">
    <property type="term" value="P:DNA replication"/>
    <property type="evidence" value="ECO:0007669"/>
    <property type="project" value="UniProtKB-KW"/>
</dbReference>